<dbReference type="AlphaFoldDB" id="A0A7W7SPF8"/>
<protein>
    <submittedName>
        <fullName evidence="1">Uncharacterized protein</fullName>
    </submittedName>
</protein>
<comment type="caution">
    <text evidence="1">The sequence shown here is derived from an EMBL/GenBank/DDBJ whole genome shotgun (WGS) entry which is preliminary data.</text>
</comment>
<proteinExistence type="predicted"/>
<keyword evidence="2" id="KW-1185">Reference proteome</keyword>
<dbReference type="EMBL" id="JACHJW010000001">
    <property type="protein sequence ID" value="MBB4958386.1"/>
    <property type="molecule type" value="Genomic_DNA"/>
</dbReference>
<organism evidence="1 2">
    <name type="scientific">Micromonospora polyrhachis</name>
    <dbReference type="NCBI Taxonomy" id="1282883"/>
    <lineage>
        <taxon>Bacteria</taxon>
        <taxon>Bacillati</taxon>
        <taxon>Actinomycetota</taxon>
        <taxon>Actinomycetes</taxon>
        <taxon>Micromonosporales</taxon>
        <taxon>Micromonosporaceae</taxon>
        <taxon>Micromonospora</taxon>
    </lineage>
</organism>
<dbReference type="RefSeq" id="WP_184534484.1">
    <property type="nucleotide sequence ID" value="NZ_JACHJW010000001.1"/>
</dbReference>
<evidence type="ECO:0000313" key="2">
    <source>
        <dbReference type="Proteomes" id="UP000578819"/>
    </source>
</evidence>
<reference evidence="1 2" key="1">
    <citation type="submission" date="2020-08" db="EMBL/GenBank/DDBJ databases">
        <title>Sequencing the genomes of 1000 actinobacteria strains.</title>
        <authorList>
            <person name="Klenk H.-P."/>
        </authorList>
    </citation>
    <scope>NUCLEOTIDE SEQUENCE [LARGE SCALE GENOMIC DNA]</scope>
    <source>
        <strain evidence="1 2">DSM 45886</strain>
    </source>
</reference>
<accession>A0A7W7SPF8</accession>
<evidence type="ECO:0000313" key="1">
    <source>
        <dbReference type="EMBL" id="MBB4958386.1"/>
    </source>
</evidence>
<gene>
    <name evidence="1" type="ORF">FHR38_002119</name>
</gene>
<name>A0A7W7SPF8_9ACTN</name>
<sequence>MQNGSYYMVERPAFTARFLLGNGPPESVQDADVHVHLTDGSVRYLTFFTLPAIERVLQRQRTSGETAGGAYFWSTDLVIIPEPGVAAMARALEELVQSKDIEAVGQLIRGELQNDG</sequence>
<dbReference type="Proteomes" id="UP000578819">
    <property type="component" value="Unassembled WGS sequence"/>
</dbReference>